<evidence type="ECO:0000256" key="1">
    <source>
        <dbReference type="ARBA" id="ARBA00022741"/>
    </source>
</evidence>
<reference evidence="4 5" key="1">
    <citation type="submission" date="2024-10" db="EMBL/GenBank/DDBJ databases">
        <title>Updated reference genomes for cyclostephanoid diatoms.</title>
        <authorList>
            <person name="Roberts W.R."/>
            <person name="Alverson A.J."/>
        </authorList>
    </citation>
    <scope>NUCLEOTIDE SEQUENCE [LARGE SCALE GENOMIC DNA]</scope>
    <source>
        <strain evidence="4 5">AJA276-08</strain>
    </source>
</reference>
<protein>
    <submittedName>
        <fullName evidence="4">Uncharacterized protein</fullName>
    </submittedName>
</protein>
<dbReference type="SMART" id="SM00175">
    <property type="entry name" value="RAB"/>
    <property type="match status" value="1"/>
</dbReference>
<dbReference type="PRINTS" id="PR00449">
    <property type="entry name" value="RASTRNSFRMNG"/>
</dbReference>
<dbReference type="SUPFAM" id="SSF52540">
    <property type="entry name" value="P-loop containing nucleoside triphosphate hydrolases"/>
    <property type="match status" value="1"/>
</dbReference>
<keyword evidence="2" id="KW-0342">GTP-binding</keyword>
<dbReference type="PANTHER" id="PTHR47977">
    <property type="entry name" value="RAS-RELATED PROTEIN RAB"/>
    <property type="match status" value="1"/>
</dbReference>
<dbReference type="SMART" id="SM00176">
    <property type="entry name" value="RAN"/>
    <property type="match status" value="1"/>
</dbReference>
<dbReference type="PROSITE" id="PS51419">
    <property type="entry name" value="RAB"/>
    <property type="match status" value="1"/>
</dbReference>
<dbReference type="Gene3D" id="3.40.50.300">
    <property type="entry name" value="P-loop containing nucleotide triphosphate hydrolases"/>
    <property type="match status" value="1"/>
</dbReference>
<keyword evidence="5" id="KW-1185">Reference proteome</keyword>
<dbReference type="GO" id="GO:0005525">
    <property type="term" value="F:GTP binding"/>
    <property type="evidence" value="ECO:0007669"/>
    <property type="project" value="UniProtKB-KW"/>
</dbReference>
<feature type="region of interest" description="Disordered" evidence="3">
    <location>
        <begin position="201"/>
        <end position="241"/>
    </location>
</feature>
<dbReference type="InterPro" id="IPR050227">
    <property type="entry name" value="Rab"/>
</dbReference>
<dbReference type="InterPro" id="IPR005225">
    <property type="entry name" value="Small_GTP-bd"/>
</dbReference>
<feature type="compositionally biased region" description="Basic and acidic residues" evidence="3">
    <location>
        <begin position="212"/>
        <end position="226"/>
    </location>
</feature>
<dbReference type="EMBL" id="JALLAZ020001123">
    <property type="protein sequence ID" value="KAL3780254.1"/>
    <property type="molecule type" value="Genomic_DNA"/>
</dbReference>
<dbReference type="CDD" id="cd00154">
    <property type="entry name" value="Rab"/>
    <property type="match status" value="1"/>
</dbReference>
<dbReference type="InterPro" id="IPR027417">
    <property type="entry name" value="P-loop_NTPase"/>
</dbReference>
<evidence type="ECO:0000256" key="3">
    <source>
        <dbReference type="SAM" id="MobiDB-lite"/>
    </source>
</evidence>
<feature type="compositionally biased region" description="Gly residues" evidence="3">
    <location>
        <begin position="201"/>
        <end position="211"/>
    </location>
</feature>
<proteinExistence type="predicted"/>
<dbReference type="FunFam" id="3.40.50.300:FF:001329">
    <property type="entry name" value="Small GTP-binding protein, putative"/>
    <property type="match status" value="1"/>
</dbReference>
<keyword evidence="1" id="KW-0547">Nucleotide-binding</keyword>
<dbReference type="AlphaFoldDB" id="A0ABD3NY04"/>
<dbReference type="Proteomes" id="UP001530315">
    <property type="component" value="Unassembled WGS sequence"/>
</dbReference>
<evidence type="ECO:0000313" key="4">
    <source>
        <dbReference type="EMBL" id="KAL3780254.1"/>
    </source>
</evidence>
<dbReference type="InterPro" id="IPR001806">
    <property type="entry name" value="Small_GTPase"/>
</dbReference>
<dbReference type="SMART" id="SM00174">
    <property type="entry name" value="RHO"/>
    <property type="match status" value="1"/>
</dbReference>
<dbReference type="NCBIfam" id="TIGR00231">
    <property type="entry name" value="small_GTP"/>
    <property type="match status" value="1"/>
</dbReference>
<accession>A0ABD3NY04</accession>
<sequence>MSNRATSATSKPPLYKIVMLGDSGVGKTSLVARLTNPNAPLNHDISATMGIEFDTQMLDTPHGKVKAQIWDTAGQERFARVLLPTYFRKAKGVILVYDVTSAKSFESLAERWMAQLNDHANSDELAKLLVGNKCDLEDGREVSRERAMGFCEEFGMEHLETSAKSGANVLRAFERLITIVHEKNLAARGGGGGAGVAASGARGGGGGGGSYDGDKGGTLKLDEGNVRGDGTSENSANACGC</sequence>
<organism evidence="4 5">
    <name type="scientific">Stephanodiscus triporus</name>
    <dbReference type="NCBI Taxonomy" id="2934178"/>
    <lineage>
        <taxon>Eukaryota</taxon>
        <taxon>Sar</taxon>
        <taxon>Stramenopiles</taxon>
        <taxon>Ochrophyta</taxon>
        <taxon>Bacillariophyta</taxon>
        <taxon>Coscinodiscophyceae</taxon>
        <taxon>Thalassiosirophycidae</taxon>
        <taxon>Stephanodiscales</taxon>
        <taxon>Stephanodiscaceae</taxon>
        <taxon>Stephanodiscus</taxon>
    </lineage>
</organism>
<feature type="compositionally biased region" description="Polar residues" evidence="3">
    <location>
        <begin position="231"/>
        <end position="241"/>
    </location>
</feature>
<dbReference type="PROSITE" id="PS51421">
    <property type="entry name" value="RAS"/>
    <property type="match status" value="1"/>
</dbReference>
<evidence type="ECO:0000256" key="2">
    <source>
        <dbReference type="ARBA" id="ARBA00023134"/>
    </source>
</evidence>
<gene>
    <name evidence="4" type="ORF">ACHAW5_003263</name>
</gene>
<dbReference type="SMART" id="SM00173">
    <property type="entry name" value="RAS"/>
    <property type="match status" value="1"/>
</dbReference>
<comment type="caution">
    <text evidence="4">The sequence shown here is derived from an EMBL/GenBank/DDBJ whole genome shotgun (WGS) entry which is preliminary data.</text>
</comment>
<name>A0ABD3NY04_9STRA</name>
<dbReference type="Pfam" id="PF00071">
    <property type="entry name" value="Ras"/>
    <property type="match status" value="1"/>
</dbReference>
<evidence type="ECO:0000313" key="5">
    <source>
        <dbReference type="Proteomes" id="UP001530315"/>
    </source>
</evidence>